<protein>
    <submittedName>
        <fullName evidence="2">Cbb3-type cytochrome oxidase assembly protein CcoS</fullName>
    </submittedName>
</protein>
<evidence type="ECO:0000313" key="3">
    <source>
        <dbReference type="Proteomes" id="UP001429354"/>
    </source>
</evidence>
<evidence type="ECO:0000256" key="1">
    <source>
        <dbReference type="SAM" id="MobiDB-lite"/>
    </source>
</evidence>
<dbReference type="Pfam" id="PF03597">
    <property type="entry name" value="FixS"/>
    <property type="match status" value="1"/>
</dbReference>
<gene>
    <name evidence="2" type="primary">ccoS</name>
    <name evidence="2" type="ORF">DT603_00930</name>
</gene>
<dbReference type="PANTHER" id="PTHR41532:SF1">
    <property type="entry name" value="FIXS PROTEIN"/>
    <property type="match status" value="1"/>
</dbReference>
<keyword evidence="3" id="KW-1185">Reference proteome</keyword>
<dbReference type="PANTHER" id="PTHR41532">
    <property type="entry name" value="FIXS PROTEIN"/>
    <property type="match status" value="1"/>
</dbReference>
<sequence>MNILLFLIPLSLVLLAAAAWAFVWAVRRGQFDDMDTPALDILRDDPHERPRHAPSTPAATHVDAAGNDQNPDAD</sequence>
<comment type="caution">
    <text evidence="2">The sequence shown here is derived from an EMBL/GenBank/DDBJ whole genome shotgun (WGS) entry which is preliminary data.</text>
</comment>
<reference evidence="2 3" key="1">
    <citation type="submission" date="2018-07" db="EMBL/GenBank/DDBJ databases">
        <title>Whole genome Sequencing of Pseudoxanthomonas gei KCTC 32298 (T).</title>
        <authorList>
            <person name="Kumar S."/>
            <person name="Bansal K."/>
            <person name="Kaur A."/>
            <person name="Patil P."/>
            <person name="Sharma S."/>
            <person name="Patil P.B."/>
        </authorList>
    </citation>
    <scope>NUCLEOTIDE SEQUENCE [LARGE SCALE GENOMIC DNA]</scope>
    <source>
        <strain evidence="2 3">KCTC 32298</strain>
    </source>
</reference>
<evidence type="ECO:0000313" key="2">
    <source>
        <dbReference type="EMBL" id="NDK37410.1"/>
    </source>
</evidence>
<feature type="region of interest" description="Disordered" evidence="1">
    <location>
        <begin position="41"/>
        <end position="74"/>
    </location>
</feature>
<organism evidence="2 3">
    <name type="scientific">Pseudoxanthomonas gei</name>
    <dbReference type="NCBI Taxonomy" id="1383030"/>
    <lineage>
        <taxon>Bacteria</taxon>
        <taxon>Pseudomonadati</taxon>
        <taxon>Pseudomonadota</taxon>
        <taxon>Gammaproteobacteria</taxon>
        <taxon>Lysobacterales</taxon>
        <taxon>Lysobacteraceae</taxon>
        <taxon>Pseudoxanthomonas</taxon>
    </lineage>
</organism>
<dbReference type="RefSeq" id="WP_162347975.1">
    <property type="nucleotide sequence ID" value="NZ_QOVG01000001.1"/>
</dbReference>
<dbReference type="InterPro" id="IPR004714">
    <property type="entry name" value="Cyt_oxidase_maturation_cbb3"/>
</dbReference>
<dbReference type="Proteomes" id="UP001429354">
    <property type="component" value="Unassembled WGS sequence"/>
</dbReference>
<accession>A0ABX0AB64</accession>
<dbReference type="EMBL" id="QOVG01000001">
    <property type="protein sequence ID" value="NDK37410.1"/>
    <property type="molecule type" value="Genomic_DNA"/>
</dbReference>
<proteinExistence type="predicted"/>
<dbReference type="NCBIfam" id="TIGR00847">
    <property type="entry name" value="ccoS"/>
    <property type="match status" value="1"/>
</dbReference>
<name>A0ABX0AB64_9GAMM</name>